<keyword evidence="2" id="KW-0723">Serine/threonine-protein kinase</keyword>
<evidence type="ECO:0000256" key="5">
    <source>
        <dbReference type="ARBA" id="ARBA00022777"/>
    </source>
</evidence>
<evidence type="ECO:0000313" key="11">
    <source>
        <dbReference type="EMBL" id="KAJ8485300.1"/>
    </source>
</evidence>
<protein>
    <recommendedName>
        <fullName evidence="1">non-specific serine/threonine protein kinase</fullName>
        <ecNumber evidence="1">2.7.11.1</ecNumber>
    </recommendedName>
</protein>
<comment type="catalytic activity">
    <reaction evidence="8">
        <text>L-seryl-[protein] + ATP = O-phospho-L-seryl-[protein] + ADP + H(+)</text>
        <dbReference type="Rhea" id="RHEA:17989"/>
        <dbReference type="Rhea" id="RHEA-COMP:9863"/>
        <dbReference type="Rhea" id="RHEA-COMP:11604"/>
        <dbReference type="ChEBI" id="CHEBI:15378"/>
        <dbReference type="ChEBI" id="CHEBI:29999"/>
        <dbReference type="ChEBI" id="CHEBI:30616"/>
        <dbReference type="ChEBI" id="CHEBI:83421"/>
        <dbReference type="ChEBI" id="CHEBI:456216"/>
        <dbReference type="EC" id="2.7.11.1"/>
    </reaction>
</comment>
<dbReference type="Pfam" id="PF07714">
    <property type="entry name" value="PK_Tyr_Ser-Thr"/>
    <property type="match status" value="1"/>
</dbReference>
<evidence type="ECO:0000256" key="4">
    <source>
        <dbReference type="ARBA" id="ARBA00022741"/>
    </source>
</evidence>
<evidence type="ECO:0000259" key="10">
    <source>
        <dbReference type="PROSITE" id="PS50011"/>
    </source>
</evidence>
<evidence type="ECO:0000313" key="12">
    <source>
        <dbReference type="Proteomes" id="UP001222027"/>
    </source>
</evidence>
<name>A0AAV8QUG6_ENSVE</name>
<keyword evidence="3" id="KW-0808">Transferase</keyword>
<organism evidence="11 12">
    <name type="scientific">Ensete ventricosum</name>
    <name type="common">Abyssinian banana</name>
    <name type="synonym">Musa ensete</name>
    <dbReference type="NCBI Taxonomy" id="4639"/>
    <lineage>
        <taxon>Eukaryota</taxon>
        <taxon>Viridiplantae</taxon>
        <taxon>Streptophyta</taxon>
        <taxon>Embryophyta</taxon>
        <taxon>Tracheophyta</taxon>
        <taxon>Spermatophyta</taxon>
        <taxon>Magnoliopsida</taxon>
        <taxon>Liliopsida</taxon>
        <taxon>Zingiberales</taxon>
        <taxon>Musaceae</taxon>
        <taxon>Ensete</taxon>
    </lineage>
</organism>
<evidence type="ECO:0000256" key="2">
    <source>
        <dbReference type="ARBA" id="ARBA00022527"/>
    </source>
</evidence>
<comment type="caution">
    <text evidence="11">The sequence shown here is derived from an EMBL/GenBank/DDBJ whole genome shotgun (WGS) entry which is preliminary data.</text>
</comment>
<reference evidence="11 12" key="1">
    <citation type="submission" date="2022-12" db="EMBL/GenBank/DDBJ databases">
        <title>Chromosome-scale assembly of the Ensete ventricosum genome.</title>
        <authorList>
            <person name="Dussert Y."/>
            <person name="Stocks J."/>
            <person name="Wendawek A."/>
            <person name="Woldeyes F."/>
            <person name="Nichols R.A."/>
            <person name="Borrell J.S."/>
        </authorList>
    </citation>
    <scope>NUCLEOTIDE SEQUENCE [LARGE SCALE GENOMIC DNA]</scope>
    <source>
        <strain evidence="12">cv. Maze</strain>
        <tissue evidence="11">Seeds</tissue>
    </source>
</reference>
<feature type="domain" description="Protein kinase" evidence="10">
    <location>
        <begin position="63"/>
        <end position="332"/>
    </location>
</feature>
<dbReference type="PANTHER" id="PTHR47987:SF20">
    <property type="entry name" value="OS04G0654600 PROTEIN"/>
    <property type="match status" value="1"/>
</dbReference>
<accession>A0AAV8QUG6</accession>
<dbReference type="EC" id="2.7.11.1" evidence="1"/>
<evidence type="ECO:0000256" key="9">
    <source>
        <dbReference type="SAM" id="MobiDB-lite"/>
    </source>
</evidence>
<keyword evidence="12" id="KW-1185">Reference proteome</keyword>
<dbReference type="FunFam" id="1.10.510.10:FF:001023">
    <property type="entry name" value="Os07g0541700 protein"/>
    <property type="match status" value="1"/>
</dbReference>
<dbReference type="GO" id="GO:0004674">
    <property type="term" value="F:protein serine/threonine kinase activity"/>
    <property type="evidence" value="ECO:0007669"/>
    <property type="project" value="UniProtKB-KW"/>
</dbReference>
<dbReference type="Proteomes" id="UP001222027">
    <property type="component" value="Unassembled WGS sequence"/>
</dbReference>
<evidence type="ECO:0000256" key="1">
    <source>
        <dbReference type="ARBA" id="ARBA00012513"/>
    </source>
</evidence>
<comment type="catalytic activity">
    <reaction evidence="7">
        <text>L-threonyl-[protein] + ATP = O-phospho-L-threonyl-[protein] + ADP + H(+)</text>
        <dbReference type="Rhea" id="RHEA:46608"/>
        <dbReference type="Rhea" id="RHEA-COMP:11060"/>
        <dbReference type="Rhea" id="RHEA-COMP:11605"/>
        <dbReference type="ChEBI" id="CHEBI:15378"/>
        <dbReference type="ChEBI" id="CHEBI:30013"/>
        <dbReference type="ChEBI" id="CHEBI:30616"/>
        <dbReference type="ChEBI" id="CHEBI:61977"/>
        <dbReference type="ChEBI" id="CHEBI:456216"/>
        <dbReference type="EC" id="2.7.11.1"/>
    </reaction>
</comment>
<dbReference type="AlphaFoldDB" id="A0AAV8QUG6"/>
<dbReference type="InterPro" id="IPR008271">
    <property type="entry name" value="Ser/Thr_kinase_AS"/>
</dbReference>
<dbReference type="GO" id="GO:0005524">
    <property type="term" value="F:ATP binding"/>
    <property type="evidence" value="ECO:0007669"/>
    <property type="project" value="UniProtKB-KW"/>
</dbReference>
<evidence type="ECO:0000256" key="8">
    <source>
        <dbReference type="ARBA" id="ARBA00048679"/>
    </source>
</evidence>
<evidence type="ECO:0000256" key="6">
    <source>
        <dbReference type="ARBA" id="ARBA00022840"/>
    </source>
</evidence>
<evidence type="ECO:0000256" key="3">
    <source>
        <dbReference type="ARBA" id="ARBA00022679"/>
    </source>
</evidence>
<dbReference type="EMBL" id="JAQQAF010000005">
    <property type="protein sequence ID" value="KAJ8485300.1"/>
    <property type="molecule type" value="Genomic_DNA"/>
</dbReference>
<keyword evidence="4" id="KW-0547">Nucleotide-binding</keyword>
<dbReference type="Gene3D" id="1.10.510.10">
    <property type="entry name" value="Transferase(Phosphotransferase) domain 1"/>
    <property type="match status" value="1"/>
</dbReference>
<dbReference type="PROSITE" id="PS00108">
    <property type="entry name" value="PROTEIN_KINASE_ST"/>
    <property type="match status" value="1"/>
</dbReference>
<dbReference type="SMART" id="SM00220">
    <property type="entry name" value="S_TKc"/>
    <property type="match status" value="1"/>
</dbReference>
<dbReference type="InterPro" id="IPR011009">
    <property type="entry name" value="Kinase-like_dom_sf"/>
</dbReference>
<proteinExistence type="predicted"/>
<dbReference type="InterPro" id="IPR000719">
    <property type="entry name" value="Prot_kinase_dom"/>
</dbReference>
<keyword evidence="5" id="KW-0418">Kinase</keyword>
<dbReference type="Gene3D" id="3.30.200.20">
    <property type="entry name" value="Phosphorylase Kinase, domain 1"/>
    <property type="match status" value="1"/>
</dbReference>
<dbReference type="PROSITE" id="PS50011">
    <property type="entry name" value="PROTEIN_KINASE_DOM"/>
    <property type="match status" value="1"/>
</dbReference>
<gene>
    <name evidence="11" type="ORF">OPV22_017785</name>
</gene>
<evidence type="ECO:0000256" key="7">
    <source>
        <dbReference type="ARBA" id="ARBA00047899"/>
    </source>
</evidence>
<dbReference type="SUPFAM" id="SSF56112">
    <property type="entry name" value="Protein kinase-like (PK-like)"/>
    <property type="match status" value="1"/>
</dbReference>
<dbReference type="InterPro" id="IPR046958">
    <property type="entry name" value="RBK1/2/STUNTED"/>
</dbReference>
<sequence>MRLKRLLSLGIGRRSRGQANADENASPVRDNKPIHHLFDGEPPCKTTWRCFSYEEIHRATGGFRQENLVGGGGHAEVYRVGVLEDGQAIAMERLTRASSDEQRTKDFLTKLGAVGHVRHPNVSALLRCCVDRDLHLIFEFSSRGSVCSNLYDESSPPMAWKLRHDIAVGTAMGLHYLHKGCQRRIIHRDIKASNILLTANFEPQISDFGLARWLPTEWTHRFVARAPIEGTFRCLPPEYFMHGIVHKKTDVAKPYLRDGTVQALVDVRLGDEYDIDQLRKLTLAASLCIRTTPTLRPSMTEALDILEGRKILQDEWKMPARGREGRRRVLGL</sequence>
<feature type="region of interest" description="Disordered" evidence="9">
    <location>
        <begin position="14"/>
        <end position="34"/>
    </location>
</feature>
<dbReference type="InterPro" id="IPR001245">
    <property type="entry name" value="Ser-Thr/Tyr_kinase_cat_dom"/>
</dbReference>
<keyword evidence="6" id="KW-0067">ATP-binding</keyword>
<dbReference type="PANTHER" id="PTHR47987">
    <property type="entry name" value="OS08G0249100 PROTEIN"/>
    <property type="match status" value="1"/>
</dbReference>